<evidence type="ECO:0000256" key="7">
    <source>
        <dbReference type="ARBA" id="ARBA00023242"/>
    </source>
</evidence>
<keyword evidence="7 8" id="KW-0539">Nucleus</keyword>
<comment type="caution">
    <text evidence="11">The sequence shown here is derived from an EMBL/GenBank/DDBJ whole genome shotgun (WGS) entry which is preliminary data.</text>
</comment>
<dbReference type="Pfam" id="PF06068">
    <property type="entry name" value="TIP49"/>
    <property type="match status" value="1"/>
</dbReference>
<reference evidence="12" key="1">
    <citation type="journal article" date="2019" name="Curr. Biol.">
        <title>Genome Sequence of Striga asiatica Provides Insight into the Evolution of Plant Parasitism.</title>
        <authorList>
            <person name="Yoshida S."/>
            <person name="Kim S."/>
            <person name="Wafula E.K."/>
            <person name="Tanskanen J."/>
            <person name="Kim Y.M."/>
            <person name="Honaas L."/>
            <person name="Yang Z."/>
            <person name="Spallek T."/>
            <person name="Conn C.E."/>
            <person name="Ichihashi Y."/>
            <person name="Cheong K."/>
            <person name="Cui S."/>
            <person name="Der J.P."/>
            <person name="Gundlach H."/>
            <person name="Jiao Y."/>
            <person name="Hori C."/>
            <person name="Ishida J.K."/>
            <person name="Kasahara H."/>
            <person name="Kiba T."/>
            <person name="Kim M.S."/>
            <person name="Koo N."/>
            <person name="Laohavisit A."/>
            <person name="Lee Y.H."/>
            <person name="Lumba S."/>
            <person name="McCourt P."/>
            <person name="Mortimer J.C."/>
            <person name="Mutuku J.M."/>
            <person name="Nomura T."/>
            <person name="Sasaki-Sekimoto Y."/>
            <person name="Seto Y."/>
            <person name="Wang Y."/>
            <person name="Wakatake T."/>
            <person name="Sakakibara H."/>
            <person name="Demura T."/>
            <person name="Yamaguchi S."/>
            <person name="Yoneyama K."/>
            <person name="Manabe R.I."/>
            <person name="Nelson D.C."/>
            <person name="Schulman A.H."/>
            <person name="Timko M.P."/>
            <person name="dePamphilis C.W."/>
            <person name="Choi D."/>
            <person name="Shirasu K."/>
        </authorList>
    </citation>
    <scope>NUCLEOTIDE SEQUENCE [LARGE SCALE GENOMIC DNA]</scope>
    <source>
        <strain evidence="12">cv. UVA1</strain>
    </source>
</reference>
<evidence type="ECO:0000259" key="10">
    <source>
        <dbReference type="Pfam" id="PF17856"/>
    </source>
</evidence>
<organism evidence="11 12">
    <name type="scientific">Striga asiatica</name>
    <name type="common">Asiatic witchweed</name>
    <name type="synonym">Buchnera asiatica</name>
    <dbReference type="NCBI Taxonomy" id="4170"/>
    <lineage>
        <taxon>Eukaryota</taxon>
        <taxon>Viridiplantae</taxon>
        <taxon>Streptophyta</taxon>
        <taxon>Embryophyta</taxon>
        <taxon>Tracheophyta</taxon>
        <taxon>Spermatophyta</taxon>
        <taxon>Magnoliopsida</taxon>
        <taxon>eudicotyledons</taxon>
        <taxon>Gunneridae</taxon>
        <taxon>Pentapetalae</taxon>
        <taxon>asterids</taxon>
        <taxon>lamiids</taxon>
        <taxon>Lamiales</taxon>
        <taxon>Orobanchaceae</taxon>
        <taxon>Buchnereae</taxon>
        <taxon>Striga</taxon>
    </lineage>
</organism>
<proteinExistence type="inferred from homology"/>
<comment type="catalytic activity">
    <reaction evidence="8">
        <text>ATP + H2O = ADP + phosphate + H(+)</text>
        <dbReference type="Rhea" id="RHEA:13065"/>
        <dbReference type="ChEBI" id="CHEBI:15377"/>
        <dbReference type="ChEBI" id="CHEBI:15378"/>
        <dbReference type="ChEBI" id="CHEBI:30616"/>
        <dbReference type="ChEBI" id="CHEBI:43474"/>
        <dbReference type="ChEBI" id="CHEBI:456216"/>
        <dbReference type="EC" id="3.6.4.12"/>
    </reaction>
</comment>
<dbReference type="EC" id="3.6.4.12" evidence="8"/>
<name>A0A5A7PMN8_STRAF</name>
<keyword evidence="12" id="KW-1185">Reference proteome</keyword>
<dbReference type="Proteomes" id="UP000325081">
    <property type="component" value="Unassembled WGS sequence"/>
</dbReference>
<dbReference type="Gene3D" id="1.10.8.60">
    <property type="match status" value="1"/>
</dbReference>
<dbReference type="InterPro" id="IPR041048">
    <property type="entry name" value="RuvB-like_C"/>
</dbReference>
<evidence type="ECO:0000256" key="3">
    <source>
        <dbReference type="ARBA" id="ARBA00022741"/>
    </source>
</evidence>
<keyword evidence="5 8" id="KW-0347">Helicase</keyword>
<feature type="domain" description="TIP49 P-loop" evidence="9">
    <location>
        <begin position="210"/>
        <end position="261"/>
    </location>
</feature>
<dbReference type="GO" id="GO:0003678">
    <property type="term" value="F:DNA helicase activity"/>
    <property type="evidence" value="ECO:0007669"/>
    <property type="project" value="UniProtKB-EC"/>
</dbReference>
<dbReference type="Pfam" id="PF17856">
    <property type="entry name" value="TIP49_C"/>
    <property type="match status" value="1"/>
</dbReference>
<evidence type="ECO:0000256" key="6">
    <source>
        <dbReference type="ARBA" id="ARBA00022840"/>
    </source>
</evidence>
<evidence type="ECO:0000256" key="8">
    <source>
        <dbReference type="RuleBase" id="RU363048"/>
    </source>
</evidence>
<dbReference type="GO" id="GO:0016887">
    <property type="term" value="F:ATP hydrolysis activity"/>
    <property type="evidence" value="ECO:0007669"/>
    <property type="project" value="RHEA"/>
</dbReference>
<evidence type="ECO:0000256" key="5">
    <source>
        <dbReference type="ARBA" id="ARBA00022806"/>
    </source>
</evidence>
<accession>A0A5A7PMN8</accession>
<dbReference type="GO" id="GO:0005634">
    <property type="term" value="C:nucleus"/>
    <property type="evidence" value="ECO:0007669"/>
    <property type="project" value="UniProtKB-SubCell"/>
</dbReference>
<evidence type="ECO:0000313" key="12">
    <source>
        <dbReference type="Proteomes" id="UP000325081"/>
    </source>
</evidence>
<evidence type="ECO:0000256" key="1">
    <source>
        <dbReference type="ARBA" id="ARBA00004123"/>
    </source>
</evidence>
<dbReference type="SUPFAM" id="SSF52540">
    <property type="entry name" value="P-loop containing nucleoside triphosphate hydrolases"/>
    <property type="match status" value="1"/>
</dbReference>
<dbReference type="GO" id="GO:0005524">
    <property type="term" value="F:ATP binding"/>
    <property type="evidence" value="ECO:0007669"/>
    <property type="project" value="UniProtKB-KW"/>
</dbReference>
<dbReference type="AlphaFoldDB" id="A0A5A7PMN8"/>
<comment type="similarity">
    <text evidence="2 8">Belongs to the RuvB family.</text>
</comment>
<keyword evidence="4 8" id="KW-0378">Hydrolase</keyword>
<dbReference type="Gene3D" id="3.40.50.300">
    <property type="entry name" value="P-loop containing nucleotide triphosphate hydrolases"/>
    <property type="match status" value="1"/>
</dbReference>
<protein>
    <recommendedName>
        <fullName evidence="8">RuvB-like helicase</fullName>
        <ecNumber evidence="8">3.6.4.12</ecNumber>
    </recommendedName>
</protein>
<dbReference type="SUPFAM" id="SSF52058">
    <property type="entry name" value="L domain-like"/>
    <property type="match status" value="1"/>
</dbReference>
<keyword evidence="3 8" id="KW-0547">Nucleotide-binding</keyword>
<dbReference type="InterPro" id="IPR010339">
    <property type="entry name" value="TIP49_P-loop"/>
</dbReference>
<evidence type="ECO:0000256" key="4">
    <source>
        <dbReference type="ARBA" id="ARBA00022801"/>
    </source>
</evidence>
<dbReference type="FunFam" id="1.10.8.60:FF:000010">
    <property type="entry name" value="RuvB-like helicase"/>
    <property type="match status" value="1"/>
</dbReference>
<keyword evidence="6 8" id="KW-0067">ATP-binding</keyword>
<comment type="subcellular location">
    <subcellularLocation>
        <location evidence="1">Nucleus</location>
    </subcellularLocation>
</comment>
<dbReference type="OrthoDB" id="1702186at2759"/>
<evidence type="ECO:0000256" key="2">
    <source>
        <dbReference type="ARBA" id="ARBA00007519"/>
    </source>
</evidence>
<feature type="domain" description="RuvB-like AAA-lid" evidence="10">
    <location>
        <begin position="267"/>
        <end position="332"/>
    </location>
</feature>
<keyword evidence="8" id="KW-0804">Transcription</keyword>
<dbReference type="InterPro" id="IPR027238">
    <property type="entry name" value="RuvB-like"/>
</dbReference>
<sequence>MAASIVGKRWRFVWAHVTCLDFSGDDFKEEGTQASDIIHRVILQYNAKRIDTLTLYHLNCNDYQLETWITTAIVRSVHNIYLALNFDTIPPSLFINKTIVDLKLDFYGASLSDVGSVSLSSLKKFHVSNVVCENDEALPHFLSRRLSLEELNMAFTSVEENDYAGCTNISSPTIKTLELDLHDLTCPSNLKYRMIINPPALRYRVLLVPKRALENDMAPILVVATNRGITSIRGTHYRSPHGIPINFLDRLLIISTKPYTADEMRRILDIRCGEEDVEMSEDAKVLLTRIAVGTSLRYAVNLITSAALACLKRKGKGVEIEDVSRVYGLFYDVKRSTQYLMEYQGQYVFSEDAMVVS</sequence>
<dbReference type="InterPro" id="IPR027417">
    <property type="entry name" value="P-loop_NTPase"/>
</dbReference>
<dbReference type="EMBL" id="BKCP01004750">
    <property type="protein sequence ID" value="GER33577.1"/>
    <property type="molecule type" value="Genomic_DNA"/>
</dbReference>
<evidence type="ECO:0000259" key="9">
    <source>
        <dbReference type="Pfam" id="PF06068"/>
    </source>
</evidence>
<evidence type="ECO:0000313" key="11">
    <source>
        <dbReference type="EMBL" id="GER33577.1"/>
    </source>
</evidence>
<dbReference type="PANTHER" id="PTHR11093">
    <property type="entry name" value="RUVB-RELATED REPTIN AND PONTIN"/>
    <property type="match status" value="1"/>
</dbReference>
<gene>
    <name evidence="11" type="ORF">STAS_09724</name>
</gene>
<keyword evidence="8" id="KW-0805">Transcription regulation</keyword>